<reference evidence="6 7" key="1">
    <citation type="submission" date="2016-06" db="EMBL/GenBank/DDBJ databases">
        <authorList>
            <person name="Kjaerup R.B."/>
            <person name="Dalgaard T.S."/>
            <person name="Juul-Madsen H.R."/>
        </authorList>
    </citation>
    <scope>NUCLEOTIDE SEQUENCE [LARGE SCALE GENOMIC DNA]</scope>
    <source>
        <strain evidence="6">3</strain>
    </source>
</reference>
<organism evidence="6 7">
    <name type="scientific">Candidatus Accumulibacter aalborgensis</name>
    <dbReference type="NCBI Taxonomy" id="1860102"/>
    <lineage>
        <taxon>Bacteria</taxon>
        <taxon>Pseudomonadati</taxon>
        <taxon>Pseudomonadota</taxon>
        <taxon>Betaproteobacteria</taxon>
        <taxon>Candidatus Accumulibacter</taxon>
    </lineage>
</organism>
<keyword evidence="4 6" id="KW-0418">Kinase</keyword>
<keyword evidence="3" id="KW-0808">Transferase</keyword>
<sequence>MIDFGDLAAFTLHDVKNRLAVLASRAEAKGDRDTVHAVLEVAATLTRLLAWYKAEKGNLGIEIDARTPADLLTELTREVGPQNALTVSADLVDAPAIWFYDEALVRMVLLNALYNALRHARQRVLMAACVRTGWLEFSVRDDGPGYPAAMLGQPVAMQPLSREGTGLGLHLAGRVAALHSNAGEHGYVELGNDEGAVFRLMLPP</sequence>
<dbReference type="PRINTS" id="PR00344">
    <property type="entry name" value="BCTRLSENSOR"/>
</dbReference>
<keyword evidence="7" id="KW-1185">Reference proteome</keyword>
<dbReference type="InterPro" id="IPR004358">
    <property type="entry name" value="Sig_transdc_His_kin-like_C"/>
</dbReference>
<proteinExistence type="predicted"/>
<evidence type="ECO:0000256" key="1">
    <source>
        <dbReference type="ARBA" id="ARBA00000085"/>
    </source>
</evidence>
<evidence type="ECO:0000259" key="5">
    <source>
        <dbReference type="PROSITE" id="PS50109"/>
    </source>
</evidence>
<dbReference type="GO" id="GO:0030295">
    <property type="term" value="F:protein kinase activator activity"/>
    <property type="evidence" value="ECO:0007669"/>
    <property type="project" value="TreeGrafter"/>
</dbReference>
<dbReference type="Gene3D" id="3.30.565.10">
    <property type="entry name" value="Histidine kinase-like ATPase, C-terminal domain"/>
    <property type="match status" value="1"/>
</dbReference>
<dbReference type="InterPro" id="IPR050351">
    <property type="entry name" value="BphY/WalK/GraS-like"/>
</dbReference>
<dbReference type="InterPro" id="IPR005467">
    <property type="entry name" value="His_kinase_dom"/>
</dbReference>
<dbReference type="Proteomes" id="UP000199169">
    <property type="component" value="Unassembled WGS sequence"/>
</dbReference>
<evidence type="ECO:0000256" key="2">
    <source>
        <dbReference type="ARBA" id="ARBA00012438"/>
    </source>
</evidence>
<name>A0A1A8XVC1_9PROT</name>
<comment type="catalytic activity">
    <reaction evidence="1">
        <text>ATP + protein L-histidine = ADP + protein N-phospho-L-histidine.</text>
        <dbReference type="EC" id="2.7.13.3"/>
    </reaction>
</comment>
<feature type="domain" description="Histidine kinase" evidence="5">
    <location>
        <begin position="10"/>
        <end position="204"/>
    </location>
</feature>
<gene>
    <name evidence="6" type="ORF">ACCAA_660037</name>
</gene>
<dbReference type="SMART" id="SM00387">
    <property type="entry name" value="HATPase_c"/>
    <property type="match status" value="1"/>
</dbReference>
<dbReference type="GO" id="GO:0000156">
    <property type="term" value="F:phosphorelay response regulator activity"/>
    <property type="evidence" value="ECO:0007669"/>
    <property type="project" value="TreeGrafter"/>
</dbReference>
<dbReference type="SUPFAM" id="SSF55874">
    <property type="entry name" value="ATPase domain of HSP90 chaperone/DNA topoisomerase II/histidine kinase"/>
    <property type="match status" value="1"/>
</dbReference>
<dbReference type="Pfam" id="PF02518">
    <property type="entry name" value="HATPase_c"/>
    <property type="match status" value="1"/>
</dbReference>
<dbReference type="GO" id="GO:0004673">
    <property type="term" value="F:protein histidine kinase activity"/>
    <property type="evidence" value="ECO:0007669"/>
    <property type="project" value="UniProtKB-EC"/>
</dbReference>
<evidence type="ECO:0000313" key="6">
    <source>
        <dbReference type="EMBL" id="SBT08975.1"/>
    </source>
</evidence>
<dbReference type="PANTHER" id="PTHR42878">
    <property type="entry name" value="TWO-COMPONENT HISTIDINE KINASE"/>
    <property type="match status" value="1"/>
</dbReference>
<dbReference type="RefSeq" id="WP_186408558.1">
    <property type="nucleotide sequence ID" value="NZ_FLQX01000145.1"/>
</dbReference>
<dbReference type="InterPro" id="IPR003594">
    <property type="entry name" value="HATPase_dom"/>
</dbReference>
<evidence type="ECO:0000313" key="7">
    <source>
        <dbReference type="Proteomes" id="UP000199169"/>
    </source>
</evidence>
<evidence type="ECO:0000256" key="3">
    <source>
        <dbReference type="ARBA" id="ARBA00022679"/>
    </source>
</evidence>
<dbReference type="AlphaFoldDB" id="A0A1A8XVC1"/>
<accession>A0A1A8XVC1</accession>
<dbReference type="InterPro" id="IPR036890">
    <property type="entry name" value="HATPase_C_sf"/>
</dbReference>
<dbReference type="GO" id="GO:0007234">
    <property type="term" value="P:osmosensory signaling via phosphorelay pathway"/>
    <property type="evidence" value="ECO:0007669"/>
    <property type="project" value="TreeGrafter"/>
</dbReference>
<evidence type="ECO:0000256" key="4">
    <source>
        <dbReference type="ARBA" id="ARBA00022777"/>
    </source>
</evidence>
<dbReference type="EC" id="2.7.13.3" evidence="2"/>
<dbReference type="EMBL" id="FLQX01000145">
    <property type="protein sequence ID" value="SBT08975.1"/>
    <property type="molecule type" value="Genomic_DNA"/>
</dbReference>
<protein>
    <recommendedName>
        <fullName evidence="2">histidine kinase</fullName>
        <ecNumber evidence="2">2.7.13.3</ecNumber>
    </recommendedName>
</protein>
<dbReference type="PANTHER" id="PTHR42878:SF14">
    <property type="entry name" value="OSMOLARITY TWO-COMPONENT SYSTEM PROTEIN SSK1"/>
    <property type="match status" value="1"/>
</dbReference>
<dbReference type="STRING" id="1860102.ACCAA_660037"/>
<dbReference type="PROSITE" id="PS50109">
    <property type="entry name" value="HIS_KIN"/>
    <property type="match status" value="1"/>
</dbReference>